<sequence>MNGIRRRSKRQSDVPPEEPSSQCHTRATSSIIEVLPNEAMEMIDLLVQDEETNSRVGAIGDDPNLAIYGNPACSPYSAASSTYHWF</sequence>
<comment type="caution">
    <text evidence="2">The sequence shown here is derived from an EMBL/GenBank/DDBJ whole genome shotgun (WGS) entry which is preliminary data.</text>
</comment>
<dbReference type="EMBL" id="JBHFFA010000003">
    <property type="protein sequence ID" value="KAL2634113.1"/>
    <property type="molecule type" value="Genomic_DNA"/>
</dbReference>
<evidence type="ECO:0000313" key="3">
    <source>
        <dbReference type="Proteomes" id="UP001605036"/>
    </source>
</evidence>
<feature type="region of interest" description="Disordered" evidence="1">
    <location>
        <begin position="1"/>
        <end position="29"/>
    </location>
</feature>
<proteinExistence type="predicted"/>
<name>A0ABD1YTM0_9MARC</name>
<keyword evidence="3" id="KW-1185">Reference proteome</keyword>
<evidence type="ECO:0000313" key="2">
    <source>
        <dbReference type="EMBL" id="KAL2634113.1"/>
    </source>
</evidence>
<organism evidence="2 3">
    <name type="scientific">Riccia fluitans</name>
    <dbReference type="NCBI Taxonomy" id="41844"/>
    <lineage>
        <taxon>Eukaryota</taxon>
        <taxon>Viridiplantae</taxon>
        <taxon>Streptophyta</taxon>
        <taxon>Embryophyta</taxon>
        <taxon>Marchantiophyta</taxon>
        <taxon>Marchantiopsida</taxon>
        <taxon>Marchantiidae</taxon>
        <taxon>Marchantiales</taxon>
        <taxon>Ricciaceae</taxon>
        <taxon>Riccia</taxon>
    </lineage>
</organism>
<feature type="compositionally biased region" description="Polar residues" evidence="1">
    <location>
        <begin position="19"/>
        <end position="29"/>
    </location>
</feature>
<dbReference type="Proteomes" id="UP001605036">
    <property type="component" value="Unassembled WGS sequence"/>
</dbReference>
<protein>
    <submittedName>
        <fullName evidence="2">Uncharacterized protein</fullName>
    </submittedName>
</protein>
<accession>A0ABD1YTM0</accession>
<reference evidence="2 3" key="1">
    <citation type="submission" date="2024-09" db="EMBL/GenBank/DDBJ databases">
        <title>Chromosome-scale assembly of Riccia fluitans.</title>
        <authorList>
            <person name="Paukszto L."/>
            <person name="Sawicki J."/>
            <person name="Karawczyk K."/>
            <person name="Piernik-Szablinska J."/>
            <person name="Szczecinska M."/>
            <person name="Mazdziarz M."/>
        </authorList>
    </citation>
    <scope>NUCLEOTIDE SEQUENCE [LARGE SCALE GENOMIC DNA]</scope>
    <source>
        <strain evidence="2">Rf_01</strain>
        <tissue evidence="2">Aerial parts of the thallus</tissue>
    </source>
</reference>
<evidence type="ECO:0000256" key="1">
    <source>
        <dbReference type="SAM" id="MobiDB-lite"/>
    </source>
</evidence>
<dbReference type="AlphaFoldDB" id="A0ABD1YTM0"/>
<gene>
    <name evidence="2" type="ORF">R1flu_005592</name>
</gene>